<name>A0A9P5UD08_9AGAR</name>
<dbReference type="SUPFAM" id="SSF50978">
    <property type="entry name" value="WD40 repeat-like"/>
    <property type="match status" value="1"/>
</dbReference>
<keyword evidence="3" id="KW-0540">Nuclease</keyword>
<dbReference type="InterPro" id="IPR000300">
    <property type="entry name" value="IPPc"/>
</dbReference>
<protein>
    <submittedName>
        <fullName evidence="3">Endonuclease/exonuclease/phosphatase</fullName>
    </submittedName>
</protein>
<feature type="domain" description="Inositol polyphosphate-related phosphatase" evidence="2">
    <location>
        <begin position="751"/>
        <end position="1099"/>
    </location>
</feature>
<feature type="compositionally biased region" description="Low complexity" evidence="1">
    <location>
        <begin position="219"/>
        <end position="232"/>
    </location>
</feature>
<sequence length="1133" mass="124955">MDTSNIESSPTPAVKNLRSKFESLAVDNSELSSRRISLQVPSPSAPRARTSSSDSATPASPSLRSVSSSSSLKSSKRPPPPPPPSSSRKNPPSPSASPLLRPSPEEEPPTSSVAALRSRFLNTTPATRTPIHSPKPSFSEKPPVPPRLYTSEPPEPLITFASPEEYHSSSSNSVSSLDDPFSESNTDSATDDPDSSTTSVAPPLPARKRTNRQHHPQESSSSSRTSSESDGSQTLSSFFIPPPQPPPRPRALDLLVPEPDTPNPPPLPVRRSTIAQAEDLTSLRTPRAVARPPPPPPHNSHPSLTHLAHVSVAELDHIPTSATIPSASERKSFGKVHLPPPPTRTIALGDKLPPPKRPVNDGESDDDESGDDDDVKGSGVDLLPDTTRASRRPPYLMTPHNRDNGHSVQSCKIPVTAHVGHLAMSGPYIVVGSTHHIRLYNVNGSQEVPTRNMDTKDFGIKDGKVTAVEFKTEVLVWVALKEGHIFEIDARNGDLLGVKHFAHVNPILYLFRYASSMISIDEVGKVLIWSPDTAGKLNLLHATPRVIRVTDKLDYATIIDGMLWTAGRADQHGAGTHARTPIIRLYDLFNPGAAGRSVMPTEHVGPVTSATIVPTHPGHVYVGHEEGFITIWALDVDGRYPRCIEVMKVASSDVTSLEGVNDKLWAGGRNGMITAYDVVPRPWIATNSWAAHPGLPVLKITADPFGIEKYGRLAVVSVGRDERVGIWDGLLALDWQDKELQRYEQSFSTFRDLKVLIISWNCDSAKPDSLYGHPANIKFFHDVLNSVDSPDIISFGFQEVIDLESRKMAAKSMLLSRVDSKTKKEEGTLLGLSDKVTGAYKRWYDALMLAVRLAMPPGCPYSVVHTESMVGLFTCVIVKNSERSSVKEIAINTVKRGMGGRYGNKGGILSRFLIDDTSICFINCHLAAGQHAVRARNADAAGMLEQQLLFPSPVEPLAFVGGGDGSMVLDHEIVFVNGDMNYRIDQRRDVISSAVRAHEHETLLAHDQLLKEIKYNRGCRFRFFSEGPITFAPTYKYDRRSDEYDTSEKRRAPAWCDRVLWRSREPSRVEQLHYQRYEMNVSDHRPISSAFRMTVKRIRHEIRQEKKTEVQMQWAGLQEKLLTQAQDFYTNLL</sequence>
<dbReference type="OrthoDB" id="2248459at2759"/>
<dbReference type="GO" id="GO:0004439">
    <property type="term" value="F:phosphatidylinositol-4,5-bisphosphate 5-phosphatase activity"/>
    <property type="evidence" value="ECO:0007669"/>
    <property type="project" value="TreeGrafter"/>
</dbReference>
<dbReference type="GO" id="GO:0004519">
    <property type="term" value="F:endonuclease activity"/>
    <property type="evidence" value="ECO:0007669"/>
    <property type="project" value="UniProtKB-KW"/>
</dbReference>
<dbReference type="PANTHER" id="PTHR11200">
    <property type="entry name" value="INOSITOL 5-PHOSPHATASE"/>
    <property type="match status" value="1"/>
</dbReference>
<dbReference type="InterPro" id="IPR015943">
    <property type="entry name" value="WD40/YVTN_repeat-like_dom_sf"/>
</dbReference>
<dbReference type="SMART" id="SM00128">
    <property type="entry name" value="IPPc"/>
    <property type="match status" value="1"/>
</dbReference>
<feature type="compositionally biased region" description="Low complexity" evidence="1">
    <location>
        <begin position="41"/>
        <end position="73"/>
    </location>
</feature>
<dbReference type="InterPro" id="IPR046985">
    <property type="entry name" value="IP5"/>
</dbReference>
<dbReference type="Proteomes" id="UP000772434">
    <property type="component" value="Unassembled WGS sequence"/>
</dbReference>
<feature type="compositionally biased region" description="Acidic residues" evidence="1">
    <location>
        <begin position="362"/>
        <end position="374"/>
    </location>
</feature>
<accession>A0A9P5UD08</accession>
<keyword evidence="3" id="KW-0378">Hydrolase</keyword>
<dbReference type="InterPro" id="IPR036691">
    <property type="entry name" value="Endo/exonu/phosph_ase_sf"/>
</dbReference>
<evidence type="ECO:0000259" key="2">
    <source>
        <dbReference type="SMART" id="SM00128"/>
    </source>
</evidence>
<keyword evidence="3" id="KW-0255">Endonuclease</keyword>
<dbReference type="GO" id="GO:0046856">
    <property type="term" value="P:phosphatidylinositol dephosphorylation"/>
    <property type="evidence" value="ECO:0007669"/>
    <property type="project" value="InterPro"/>
</dbReference>
<dbReference type="Gene3D" id="3.60.10.10">
    <property type="entry name" value="Endonuclease/exonuclease/phosphatase"/>
    <property type="match status" value="1"/>
</dbReference>
<dbReference type="SUPFAM" id="SSF56219">
    <property type="entry name" value="DNase I-like"/>
    <property type="match status" value="1"/>
</dbReference>
<evidence type="ECO:0000313" key="4">
    <source>
        <dbReference type="Proteomes" id="UP000772434"/>
    </source>
</evidence>
<dbReference type="Pfam" id="PF22669">
    <property type="entry name" value="Exo_endo_phos2"/>
    <property type="match status" value="1"/>
</dbReference>
<dbReference type="Gene3D" id="2.130.10.10">
    <property type="entry name" value="YVTN repeat-like/Quinoprotein amine dehydrogenase"/>
    <property type="match status" value="1"/>
</dbReference>
<keyword evidence="4" id="KW-1185">Reference proteome</keyword>
<feature type="compositionally biased region" description="Polar residues" evidence="1">
    <location>
        <begin position="29"/>
        <end position="40"/>
    </location>
</feature>
<reference evidence="3" key="1">
    <citation type="submission" date="2020-11" db="EMBL/GenBank/DDBJ databases">
        <authorList>
            <consortium name="DOE Joint Genome Institute"/>
            <person name="Ahrendt S."/>
            <person name="Riley R."/>
            <person name="Andreopoulos W."/>
            <person name="Labutti K."/>
            <person name="Pangilinan J."/>
            <person name="Ruiz-Duenas F.J."/>
            <person name="Barrasa J.M."/>
            <person name="Sanchez-Garcia M."/>
            <person name="Camarero S."/>
            <person name="Miyauchi S."/>
            <person name="Serrano A."/>
            <person name="Linde D."/>
            <person name="Babiker R."/>
            <person name="Drula E."/>
            <person name="Ayuso-Fernandez I."/>
            <person name="Pacheco R."/>
            <person name="Padilla G."/>
            <person name="Ferreira P."/>
            <person name="Barriuso J."/>
            <person name="Kellner H."/>
            <person name="Castanera R."/>
            <person name="Alfaro M."/>
            <person name="Ramirez L."/>
            <person name="Pisabarro A.G."/>
            <person name="Kuo A."/>
            <person name="Tritt A."/>
            <person name="Lipzen A."/>
            <person name="He G."/>
            <person name="Yan M."/>
            <person name="Ng V."/>
            <person name="Cullen D."/>
            <person name="Martin F."/>
            <person name="Rosso M.-N."/>
            <person name="Henrissat B."/>
            <person name="Hibbett D."/>
            <person name="Martinez A.T."/>
            <person name="Grigoriev I.V."/>
        </authorList>
    </citation>
    <scope>NUCLEOTIDE SEQUENCE</scope>
    <source>
        <strain evidence="3">AH 40177</strain>
    </source>
</reference>
<comment type="caution">
    <text evidence="3">The sequence shown here is derived from an EMBL/GenBank/DDBJ whole genome shotgun (WGS) entry which is preliminary data.</text>
</comment>
<feature type="compositionally biased region" description="Pro residues" evidence="1">
    <location>
        <begin position="259"/>
        <end position="268"/>
    </location>
</feature>
<gene>
    <name evidence="3" type="ORF">BDP27DRAFT_1316655</name>
</gene>
<organism evidence="3 4">
    <name type="scientific">Rhodocollybia butyracea</name>
    <dbReference type="NCBI Taxonomy" id="206335"/>
    <lineage>
        <taxon>Eukaryota</taxon>
        <taxon>Fungi</taxon>
        <taxon>Dikarya</taxon>
        <taxon>Basidiomycota</taxon>
        <taxon>Agaricomycotina</taxon>
        <taxon>Agaricomycetes</taxon>
        <taxon>Agaricomycetidae</taxon>
        <taxon>Agaricales</taxon>
        <taxon>Marasmiineae</taxon>
        <taxon>Omphalotaceae</taxon>
        <taxon>Rhodocollybia</taxon>
    </lineage>
</organism>
<dbReference type="InterPro" id="IPR036322">
    <property type="entry name" value="WD40_repeat_dom_sf"/>
</dbReference>
<dbReference type="AlphaFoldDB" id="A0A9P5UD08"/>
<feature type="compositionally biased region" description="Pro residues" evidence="1">
    <location>
        <begin position="77"/>
        <end position="95"/>
    </location>
</feature>
<feature type="region of interest" description="Disordered" evidence="1">
    <location>
        <begin position="26"/>
        <end position="310"/>
    </location>
</feature>
<evidence type="ECO:0000256" key="1">
    <source>
        <dbReference type="SAM" id="MobiDB-lite"/>
    </source>
</evidence>
<dbReference type="PANTHER" id="PTHR11200:SF240">
    <property type="entry name" value="INOSITOL POLYPHOSPHATE 5-PHOSPHATASE C9G1.10C-RELATED"/>
    <property type="match status" value="1"/>
</dbReference>
<dbReference type="EMBL" id="JADNRY010000012">
    <property type="protein sequence ID" value="KAF9074686.1"/>
    <property type="molecule type" value="Genomic_DNA"/>
</dbReference>
<feature type="compositionally biased region" description="Pro residues" evidence="1">
    <location>
        <begin position="240"/>
        <end position="249"/>
    </location>
</feature>
<proteinExistence type="predicted"/>
<feature type="region of interest" description="Disordered" evidence="1">
    <location>
        <begin position="322"/>
        <end position="408"/>
    </location>
</feature>
<evidence type="ECO:0000313" key="3">
    <source>
        <dbReference type="EMBL" id="KAF9074686.1"/>
    </source>
</evidence>